<keyword evidence="6" id="KW-0560">Oxidoreductase</keyword>
<dbReference type="PANTHER" id="PTHR48109:SF4">
    <property type="entry name" value="DIHYDROOROTATE DEHYDROGENASE (QUINONE), MITOCHONDRIAL"/>
    <property type="match status" value="1"/>
</dbReference>
<comment type="caution">
    <text evidence="9">The sequence shown here is derived from an EMBL/GenBank/DDBJ whole genome shotgun (WGS) entry which is preliminary data.</text>
</comment>
<gene>
    <name evidence="9" type="ORF">GCM10025864_34280</name>
</gene>
<dbReference type="PANTHER" id="PTHR48109">
    <property type="entry name" value="DIHYDROOROTATE DEHYDROGENASE (QUINONE), MITOCHONDRIAL-RELATED"/>
    <property type="match status" value="1"/>
</dbReference>
<dbReference type="InterPro" id="IPR001295">
    <property type="entry name" value="Dihydroorotate_DH_CS"/>
</dbReference>
<evidence type="ECO:0000256" key="6">
    <source>
        <dbReference type="ARBA" id="ARBA00023002"/>
    </source>
</evidence>
<dbReference type="Pfam" id="PF01180">
    <property type="entry name" value="DHO_dh"/>
    <property type="match status" value="1"/>
</dbReference>
<keyword evidence="3" id="KW-0285">Flavoprotein</keyword>
<organism evidence="9 10">
    <name type="scientific">Luteimicrobium album</name>
    <dbReference type="NCBI Taxonomy" id="1054550"/>
    <lineage>
        <taxon>Bacteria</taxon>
        <taxon>Bacillati</taxon>
        <taxon>Actinomycetota</taxon>
        <taxon>Actinomycetes</taxon>
        <taxon>Micrococcales</taxon>
        <taxon>Luteimicrobium</taxon>
    </lineage>
</organism>
<comment type="cofactor">
    <cofactor evidence="1">
        <name>FMN</name>
        <dbReference type="ChEBI" id="CHEBI:58210"/>
    </cofactor>
</comment>
<evidence type="ECO:0000256" key="1">
    <source>
        <dbReference type="ARBA" id="ARBA00001917"/>
    </source>
</evidence>
<evidence type="ECO:0000259" key="8">
    <source>
        <dbReference type="Pfam" id="PF01180"/>
    </source>
</evidence>
<dbReference type="InterPro" id="IPR050074">
    <property type="entry name" value="DHO_dehydrogenase"/>
</dbReference>
<evidence type="ECO:0000313" key="10">
    <source>
        <dbReference type="Proteomes" id="UP001157091"/>
    </source>
</evidence>
<keyword evidence="5" id="KW-0665">Pyrimidine biosynthesis</keyword>
<accession>A0ABQ6I7C3</accession>
<evidence type="ECO:0000256" key="3">
    <source>
        <dbReference type="ARBA" id="ARBA00022630"/>
    </source>
</evidence>
<name>A0ABQ6I7C3_9MICO</name>
<evidence type="ECO:0000256" key="4">
    <source>
        <dbReference type="ARBA" id="ARBA00022643"/>
    </source>
</evidence>
<dbReference type="Proteomes" id="UP001157091">
    <property type="component" value="Unassembled WGS sequence"/>
</dbReference>
<keyword evidence="4" id="KW-0288">FMN</keyword>
<feature type="domain" description="Dihydroorotate dehydrogenase catalytic" evidence="8">
    <location>
        <begin position="59"/>
        <end position="144"/>
    </location>
</feature>
<dbReference type="PROSITE" id="PS00911">
    <property type="entry name" value="DHODEHASE_1"/>
    <property type="match status" value="1"/>
</dbReference>
<protein>
    <recommendedName>
        <fullName evidence="8">Dihydroorotate dehydrogenase catalytic domain-containing protein</fullName>
    </recommendedName>
</protein>
<feature type="compositionally biased region" description="Polar residues" evidence="7">
    <location>
        <begin position="148"/>
        <end position="161"/>
    </location>
</feature>
<evidence type="ECO:0000256" key="7">
    <source>
        <dbReference type="SAM" id="MobiDB-lite"/>
    </source>
</evidence>
<dbReference type="EMBL" id="BSUK01000001">
    <property type="protein sequence ID" value="GMA25669.1"/>
    <property type="molecule type" value="Genomic_DNA"/>
</dbReference>
<dbReference type="InterPro" id="IPR005720">
    <property type="entry name" value="Dihydroorotate_DH_cat"/>
</dbReference>
<feature type="region of interest" description="Disordered" evidence="7">
    <location>
        <begin position="140"/>
        <end position="161"/>
    </location>
</feature>
<reference evidence="10" key="1">
    <citation type="journal article" date="2019" name="Int. J. Syst. Evol. Microbiol.">
        <title>The Global Catalogue of Microorganisms (GCM) 10K type strain sequencing project: providing services to taxonomists for standard genome sequencing and annotation.</title>
        <authorList>
            <consortium name="The Broad Institute Genomics Platform"/>
            <consortium name="The Broad Institute Genome Sequencing Center for Infectious Disease"/>
            <person name="Wu L."/>
            <person name="Ma J."/>
        </authorList>
    </citation>
    <scope>NUCLEOTIDE SEQUENCE [LARGE SCALE GENOMIC DNA]</scope>
    <source>
        <strain evidence="10">NBRC 106348</strain>
    </source>
</reference>
<evidence type="ECO:0000313" key="9">
    <source>
        <dbReference type="EMBL" id="GMA25669.1"/>
    </source>
</evidence>
<dbReference type="Gene3D" id="3.20.20.70">
    <property type="entry name" value="Aldolase class I"/>
    <property type="match status" value="1"/>
</dbReference>
<comment type="pathway">
    <text evidence="2">Pyrimidine metabolism; UMP biosynthesis via de novo pathway.</text>
</comment>
<proteinExistence type="predicted"/>
<dbReference type="InterPro" id="IPR013785">
    <property type="entry name" value="Aldolase_TIM"/>
</dbReference>
<keyword evidence="10" id="KW-1185">Reference proteome</keyword>
<dbReference type="SUPFAM" id="SSF51395">
    <property type="entry name" value="FMN-linked oxidoreductases"/>
    <property type="match status" value="1"/>
</dbReference>
<sequence>MKVYGALFRGFFRHLDPERAHHLAFPVIRAVGVVPGVRTVMRRTLAPFAESTTRGPGSVQALGRSFPAPLGLAGGFDKDALAVRGLATIGFAFVEVGTVTAHAQPGNDKPRSFRVLDQRALRNRMGFNNRGAAAAAERLKRLRRTSGAGPSSSGRTSARPR</sequence>
<evidence type="ECO:0000256" key="2">
    <source>
        <dbReference type="ARBA" id="ARBA00004725"/>
    </source>
</evidence>
<evidence type="ECO:0000256" key="5">
    <source>
        <dbReference type="ARBA" id="ARBA00022975"/>
    </source>
</evidence>